<protein>
    <submittedName>
        <fullName evidence="3">Uncharacterized protein LOC105848540 isoform X2</fullName>
    </submittedName>
</protein>
<accession>A0ABM4DAY1</accession>
<keyword evidence="1" id="KW-0732">Signal</keyword>
<organism evidence="2 3">
    <name type="scientific">Hydra vulgaris</name>
    <name type="common">Hydra</name>
    <name type="synonym">Hydra attenuata</name>
    <dbReference type="NCBI Taxonomy" id="6087"/>
    <lineage>
        <taxon>Eukaryota</taxon>
        <taxon>Metazoa</taxon>
        <taxon>Cnidaria</taxon>
        <taxon>Hydrozoa</taxon>
        <taxon>Hydroidolina</taxon>
        <taxon>Anthoathecata</taxon>
        <taxon>Aplanulata</taxon>
        <taxon>Hydridae</taxon>
        <taxon>Hydra</taxon>
    </lineage>
</organism>
<evidence type="ECO:0000313" key="3">
    <source>
        <dbReference type="RefSeq" id="XP_065671522.1"/>
    </source>
</evidence>
<keyword evidence="2" id="KW-1185">Reference proteome</keyword>
<proteinExistence type="predicted"/>
<dbReference type="GeneID" id="105848540"/>
<sequence>MSKIWFLLFFLKRGLLQTLIDKVQREIIKNTYLGKATIYFQYEVSFEIYLTSTLNEWSNVILITNGNEYDDGSRIPSVFFTPSSNIAEICSSVNGNSHYCFYTKPLPLMEWTKVMIKQFLSYGNYFFSIEINDETVHSVQNSKISLFENVLVYVSDPSWSATPGYIRNLYILTPKADTYSFYRDLSDNATLSMSDVIKIAYTLIIGADAIVTYMDPSNEAYDADACIFTCLQNADCYSLSYSQVGNLCMLFNLNIRYNQNFFTSNIKWDSYLL</sequence>
<evidence type="ECO:0000313" key="2">
    <source>
        <dbReference type="Proteomes" id="UP001652625"/>
    </source>
</evidence>
<dbReference type="RefSeq" id="XP_065671522.1">
    <property type="nucleotide sequence ID" value="XM_065815450.1"/>
</dbReference>
<name>A0ABM4DAY1_HYDVU</name>
<dbReference type="Proteomes" id="UP001652625">
    <property type="component" value="Chromosome 13"/>
</dbReference>
<reference evidence="3" key="1">
    <citation type="submission" date="2025-08" db="UniProtKB">
        <authorList>
            <consortium name="RefSeq"/>
        </authorList>
    </citation>
    <scope>IDENTIFICATION</scope>
</reference>
<evidence type="ECO:0000256" key="1">
    <source>
        <dbReference type="SAM" id="SignalP"/>
    </source>
</evidence>
<feature type="chain" id="PRO_5045703779" evidence="1">
    <location>
        <begin position="17"/>
        <end position="273"/>
    </location>
</feature>
<gene>
    <name evidence="3" type="primary">LOC105848540</name>
</gene>
<feature type="signal peptide" evidence="1">
    <location>
        <begin position="1"/>
        <end position="16"/>
    </location>
</feature>